<reference evidence="1 2" key="1">
    <citation type="submission" date="2018-09" db="EMBL/GenBank/DDBJ databases">
        <title>Genome sequencing of strain 6GH32-13.</title>
        <authorList>
            <person name="Weon H.-Y."/>
            <person name="Heo J."/>
            <person name="Kwon S.-W."/>
        </authorList>
    </citation>
    <scope>NUCLEOTIDE SEQUENCE [LARGE SCALE GENOMIC DNA]</scope>
    <source>
        <strain evidence="1 2">5GH32-13</strain>
    </source>
</reference>
<dbReference type="OrthoDB" id="636957at2"/>
<protein>
    <recommendedName>
        <fullName evidence="3">DUF4595 domain-containing protein</fullName>
    </recommendedName>
</protein>
<accession>A0A3B7MMG0</accession>
<evidence type="ECO:0000313" key="1">
    <source>
        <dbReference type="EMBL" id="AXY74917.1"/>
    </source>
</evidence>
<keyword evidence="2" id="KW-1185">Reference proteome</keyword>
<dbReference type="PROSITE" id="PS51257">
    <property type="entry name" value="PROKAR_LIPOPROTEIN"/>
    <property type="match status" value="1"/>
</dbReference>
<dbReference type="KEGG" id="pseg:D3H65_13370"/>
<dbReference type="RefSeq" id="WP_119050800.1">
    <property type="nucleotide sequence ID" value="NZ_CP032157.1"/>
</dbReference>
<evidence type="ECO:0008006" key="3">
    <source>
        <dbReference type="Google" id="ProtNLM"/>
    </source>
</evidence>
<sequence>MKKLYDGCLLLGLGYAVIAFTGCNKQEADEEVNLRKDALAIKNECQVSSMTYSFSSEPIGVNIYYNSKGDPISMVQTKPGTGHPNAIFRYDKKRRLTDYIGIYEDGGFEFWHRYVYDKKDRVIHDTSFFFGGMTNDEPEWYMDAAIVKYEYDQKGRIVHTSQDWFSTPGMPLDTYYSYDSKGNLVVPGVVYDDKVCIHRTNKVWMFIDRNYSENNGYATTWHDNGLPASMNLSDQGGQFAGLYFGKLDGISYRCKGDSPF</sequence>
<dbReference type="EMBL" id="CP032157">
    <property type="protein sequence ID" value="AXY74917.1"/>
    <property type="molecule type" value="Genomic_DNA"/>
</dbReference>
<dbReference type="Gene3D" id="2.180.10.10">
    <property type="entry name" value="RHS repeat-associated core"/>
    <property type="match status" value="1"/>
</dbReference>
<organism evidence="1 2">
    <name type="scientific">Paraflavitalea soli</name>
    <dbReference type="NCBI Taxonomy" id="2315862"/>
    <lineage>
        <taxon>Bacteria</taxon>
        <taxon>Pseudomonadati</taxon>
        <taxon>Bacteroidota</taxon>
        <taxon>Chitinophagia</taxon>
        <taxon>Chitinophagales</taxon>
        <taxon>Chitinophagaceae</taxon>
        <taxon>Paraflavitalea</taxon>
    </lineage>
</organism>
<dbReference type="Proteomes" id="UP000263900">
    <property type="component" value="Chromosome"/>
</dbReference>
<name>A0A3B7MMG0_9BACT</name>
<dbReference type="AlphaFoldDB" id="A0A3B7MMG0"/>
<evidence type="ECO:0000313" key="2">
    <source>
        <dbReference type="Proteomes" id="UP000263900"/>
    </source>
</evidence>
<gene>
    <name evidence="1" type="ORF">D3H65_13370</name>
</gene>
<proteinExistence type="predicted"/>